<evidence type="ECO:0000259" key="9">
    <source>
        <dbReference type="Pfam" id="PF22451"/>
    </source>
</evidence>
<keyword evidence="11" id="KW-1185">Reference proteome</keyword>
<sequence>MPCCSAPRPTGNGEAGMSAVTERLQADPEFTEVERAVINRLQTGLPLAHSPYAAVASELGLTEQALLHTLTDLLDRRILTRFGPMFHAGEMGGGLTLAAMRIPENDFEDVARKVNAFDEVAHNYRREHELNMWFVLATEAPEDIARVIAAIESATGYPVYNMPKEEEFHVHLHFPI</sequence>
<keyword evidence="1" id="KW-0456">Lyase</keyword>
<dbReference type="AlphaFoldDB" id="A0A2G1VKQ5"/>
<evidence type="ECO:0000259" key="8">
    <source>
        <dbReference type="Pfam" id="PF17805"/>
    </source>
</evidence>
<protein>
    <recommendedName>
        <fullName evidence="5">siroheme decarboxylase</fullName>
        <ecNumber evidence="5">4.1.1.111</ecNumber>
    </recommendedName>
</protein>
<dbReference type="PANTHER" id="PTHR43413:SF1">
    <property type="entry name" value="SIROHEME DECARBOXYLASE NIRL SUBUNIT"/>
    <property type="match status" value="1"/>
</dbReference>
<dbReference type="Pfam" id="PF17805">
    <property type="entry name" value="AsnC_trans_reg2"/>
    <property type="match status" value="1"/>
</dbReference>
<dbReference type="EC" id="4.1.1.111" evidence="5"/>
<comment type="similarity">
    <text evidence="3">Belongs to the Ahb/Nir family.</text>
</comment>
<dbReference type="InterPro" id="IPR040523">
    <property type="entry name" value="AsnC_trans_reg2"/>
</dbReference>
<feature type="domain" description="Siroheme decarboxylase NirL-like HTH" evidence="9">
    <location>
        <begin position="34"/>
        <end position="79"/>
    </location>
</feature>
<organism evidence="10 11">
    <name type="scientific">Marinobacter guineae</name>
    <dbReference type="NCBI Taxonomy" id="432303"/>
    <lineage>
        <taxon>Bacteria</taxon>
        <taxon>Pseudomonadati</taxon>
        <taxon>Pseudomonadota</taxon>
        <taxon>Gammaproteobacteria</taxon>
        <taxon>Pseudomonadales</taxon>
        <taxon>Marinobacteraceae</taxon>
        <taxon>Marinobacter</taxon>
    </lineage>
</organism>
<dbReference type="Proteomes" id="UP000229044">
    <property type="component" value="Unassembled WGS sequence"/>
</dbReference>
<evidence type="ECO:0000256" key="4">
    <source>
        <dbReference type="ARBA" id="ARBA00023465"/>
    </source>
</evidence>
<evidence type="ECO:0000256" key="7">
    <source>
        <dbReference type="ARBA" id="ARBA00048470"/>
    </source>
</evidence>
<evidence type="ECO:0000256" key="1">
    <source>
        <dbReference type="ARBA" id="ARBA00023239"/>
    </source>
</evidence>
<dbReference type="PANTHER" id="PTHR43413">
    <property type="entry name" value="TRANSCRIPTIONAL REGULATOR, ASNC FAMILY"/>
    <property type="match status" value="1"/>
</dbReference>
<dbReference type="InterPro" id="IPR053953">
    <property type="entry name" value="NirdL-like_HTH"/>
</dbReference>
<evidence type="ECO:0000313" key="11">
    <source>
        <dbReference type="Proteomes" id="UP000229044"/>
    </source>
</evidence>
<proteinExistence type="inferred from homology"/>
<name>A0A2G1VKQ5_9GAMM</name>
<evidence type="ECO:0000256" key="5">
    <source>
        <dbReference type="ARBA" id="ARBA00023471"/>
    </source>
</evidence>
<evidence type="ECO:0000256" key="3">
    <source>
        <dbReference type="ARBA" id="ARBA00023457"/>
    </source>
</evidence>
<comment type="caution">
    <text evidence="10">The sequence shown here is derived from an EMBL/GenBank/DDBJ whole genome shotgun (WGS) entry which is preliminary data.</text>
</comment>
<comment type="catalytic activity">
    <reaction evidence="7">
        <text>siroheme + 2 H(+) = 12,18-didecarboxysiroheme + 2 CO2</text>
        <dbReference type="Rhea" id="RHEA:19093"/>
        <dbReference type="ChEBI" id="CHEBI:15378"/>
        <dbReference type="ChEBI" id="CHEBI:16526"/>
        <dbReference type="ChEBI" id="CHEBI:60052"/>
        <dbReference type="ChEBI" id="CHEBI:140497"/>
        <dbReference type="EC" id="4.1.1.111"/>
    </reaction>
</comment>
<evidence type="ECO:0000256" key="2">
    <source>
        <dbReference type="ARBA" id="ARBA00023444"/>
    </source>
</evidence>
<comment type="function">
    <text evidence="6">Involved in heme d1 biosynthesis. Catalyzes the decarboxylation of siroheme into didecarboxysiroheme.</text>
</comment>
<evidence type="ECO:0000313" key="10">
    <source>
        <dbReference type="EMBL" id="PHQ27357.1"/>
    </source>
</evidence>
<dbReference type="GO" id="GO:0016829">
    <property type="term" value="F:lyase activity"/>
    <property type="evidence" value="ECO:0007669"/>
    <property type="project" value="UniProtKB-KW"/>
</dbReference>
<reference evidence="10 11" key="1">
    <citation type="submission" date="2017-09" db="EMBL/GenBank/DDBJ databases">
        <title>The draft genome sequences of Marinobacter guineae M3B.</title>
        <authorList>
            <person name="Cao J."/>
        </authorList>
    </citation>
    <scope>NUCLEOTIDE SEQUENCE [LARGE SCALE GENOMIC DNA]</scope>
    <source>
        <strain evidence="10 11">M3B</strain>
    </source>
</reference>
<feature type="domain" description="Siroheme decarboxylase AsnC-like ligand binding" evidence="8">
    <location>
        <begin position="96"/>
        <end position="168"/>
    </location>
</feature>
<gene>
    <name evidence="10" type="ORF">CLH62_07255</name>
</gene>
<accession>A0A2G1VKQ5</accession>
<comment type="subunit">
    <text evidence="4">Probably forms a complex composed of NirD, NirL, NirG and NirH. All proteins are required for the total conversion of siroheme to didecarboxysiroheme.</text>
</comment>
<dbReference type="EMBL" id="NTFI01000001">
    <property type="protein sequence ID" value="PHQ27357.1"/>
    <property type="molecule type" value="Genomic_DNA"/>
</dbReference>
<evidence type="ECO:0000256" key="6">
    <source>
        <dbReference type="ARBA" id="ARBA00045291"/>
    </source>
</evidence>
<dbReference type="OrthoDB" id="9806536at2"/>
<dbReference type="InterPro" id="IPR050684">
    <property type="entry name" value="HTH-Siroheme_Decarb"/>
</dbReference>
<dbReference type="Pfam" id="PF22451">
    <property type="entry name" value="NirdL-like_HTH"/>
    <property type="match status" value="1"/>
</dbReference>
<comment type="pathway">
    <text evidence="2">Porphyrin-containing compound metabolism.</text>
</comment>
<dbReference type="Gene3D" id="3.30.70.3460">
    <property type="match status" value="1"/>
</dbReference>